<keyword evidence="3" id="KW-1185">Reference proteome</keyword>
<proteinExistence type="predicted"/>
<dbReference type="Pfam" id="PF11453">
    <property type="entry name" value="DUF2950"/>
    <property type="match status" value="1"/>
</dbReference>
<evidence type="ECO:0000313" key="3">
    <source>
        <dbReference type="Proteomes" id="UP000245125"/>
    </source>
</evidence>
<dbReference type="AlphaFoldDB" id="A0A2U3QL26"/>
<name>A0A2U3QL26_9BACT</name>
<sequence length="329" mass="36300">MMPRDKGSSKNILCSCRILAGLIIGVIAIATFGTIAYAQDIKHKMFNSPRQAFNALVEATRDNDTTALLAIFGPEGKDIISSGDVVADERARERFVKAAGEAVKFSKLDNKTVLVVIGKDKWPFAVPIVKSGKQWIFSTKEGREEVLNRRIGRNELNTIRICLTYVTAQREYAAKDRDGDGVLQFAQHFLSNKGKKDGLYWDAAPGEEMSPMGPVIAHASEEGYPVKKHEKPVPYHGYYFKILKGQGPNASGGENDYVNNGKMTGGFALVAYPARYGVSGVMTFMVNQRGIVYEKNLGPQTEEIARAITKYDPDKTWIKVEIIKSGLAK</sequence>
<dbReference type="EMBL" id="OUUY01000141">
    <property type="protein sequence ID" value="SPQ02082.1"/>
    <property type="molecule type" value="Genomic_DNA"/>
</dbReference>
<keyword evidence="1" id="KW-1133">Transmembrane helix</keyword>
<reference evidence="3" key="1">
    <citation type="submission" date="2018-03" db="EMBL/GenBank/DDBJ databases">
        <authorList>
            <person name="Zecchin S."/>
        </authorList>
    </citation>
    <scope>NUCLEOTIDE SEQUENCE [LARGE SCALE GENOMIC DNA]</scope>
</reference>
<organism evidence="2 3">
    <name type="scientific">Candidatus Sulfobium mesophilum</name>
    <dbReference type="NCBI Taxonomy" id="2016548"/>
    <lineage>
        <taxon>Bacteria</taxon>
        <taxon>Pseudomonadati</taxon>
        <taxon>Nitrospirota</taxon>
        <taxon>Nitrospiria</taxon>
        <taxon>Nitrospirales</taxon>
        <taxon>Nitrospiraceae</taxon>
        <taxon>Candidatus Sulfobium</taxon>
    </lineage>
</organism>
<feature type="transmembrane region" description="Helical" evidence="1">
    <location>
        <begin position="12"/>
        <end position="38"/>
    </location>
</feature>
<keyword evidence="1" id="KW-0812">Transmembrane</keyword>
<dbReference type="Proteomes" id="UP000245125">
    <property type="component" value="Unassembled WGS sequence"/>
</dbReference>
<evidence type="ECO:0000313" key="2">
    <source>
        <dbReference type="EMBL" id="SPQ02082.1"/>
    </source>
</evidence>
<protein>
    <recommendedName>
        <fullName evidence="4">DUF2950 domain-containing protein</fullName>
    </recommendedName>
</protein>
<evidence type="ECO:0000256" key="1">
    <source>
        <dbReference type="SAM" id="Phobius"/>
    </source>
</evidence>
<dbReference type="OrthoDB" id="108782at2"/>
<dbReference type="InterPro" id="IPR021556">
    <property type="entry name" value="DUF2950"/>
</dbReference>
<evidence type="ECO:0008006" key="4">
    <source>
        <dbReference type="Google" id="ProtNLM"/>
    </source>
</evidence>
<keyword evidence="1" id="KW-0472">Membrane</keyword>
<gene>
    <name evidence="2" type="ORF">NBG4_90026</name>
</gene>
<accession>A0A2U3QL26</accession>